<evidence type="ECO:0000313" key="8">
    <source>
        <dbReference type="Proteomes" id="UP001595685"/>
    </source>
</evidence>
<feature type="domain" description="Core-binding (CB)" evidence="6">
    <location>
        <begin position="1"/>
        <end position="43"/>
    </location>
</feature>
<dbReference type="Gene3D" id="1.10.150.130">
    <property type="match status" value="1"/>
</dbReference>
<dbReference type="Pfam" id="PF00589">
    <property type="entry name" value="Phage_integrase"/>
    <property type="match status" value="1"/>
</dbReference>
<dbReference type="PROSITE" id="PS51900">
    <property type="entry name" value="CB"/>
    <property type="match status" value="1"/>
</dbReference>
<dbReference type="PROSITE" id="PS51898">
    <property type="entry name" value="TYR_RECOMBINASE"/>
    <property type="match status" value="1"/>
</dbReference>
<comment type="similarity">
    <text evidence="1">Belongs to the 'phage' integrase family.</text>
</comment>
<keyword evidence="3" id="KW-0233">DNA recombination</keyword>
<comment type="caution">
    <text evidence="7">The sequence shown here is derived from an EMBL/GenBank/DDBJ whole genome shotgun (WGS) entry which is preliminary data.</text>
</comment>
<evidence type="ECO:0000256" key="2">
    <source>
        <dbReference type="ARBA" id="ARBA00023125"/>
    </source>
</evidence>
<evidence type="ECO:0000313" key="7">
    <source>
        <dbReference type="EMBL" id="MFC3689954.1"/>
    </source>
</evidence>
<evidence type="ECO:0000259" key="5">
    <source>
        <dbReference type="PROSITE" id="PS51898"/>
    </source>
</evidence>
<evidence type="ECO:0000256" key="3">
    <source>
        <dbReference type="ARBA" id="ARBA00023172"/>
    </source>
</evidence>
<proteinExistence type="inferred from homology"/>
<gene>
    <name evidence="7" type="ORF">ACFOLH_16515</name>
</gene>
<dbReference type="CDD" id="cd01189">
    <property type="entry name" value="INT_ICEBs1_C_like"/>
    <property type="match status" value="1"/>
</dbReference>
<reference evidence="8" key="1">
    <citation type="journal article" date="2019" name="Int. J. Syst. Evol. Microbiol.">
        <title>The Global Catalogue of Microorganisms (GCM) 10K type strain sequencing project: providing services to taxonomists for standard genome sequencing and annotation.</title>
        <authorList>
            <consortium name="The Broad Institute Genomics Platform"/>
            <consortium name="The Broad Institute Genome Sequencing Center for Infectious Disease"/>
            <person name="Wu L."/>
            <person name="Ma J."/>
        </authorList>
    </citation>
    <scope>NUCLEOTIDE SEQUENCE [LARGE SCALE GENOMIC DNA]</scope>
    <source>
        <strain evidence="8">NCAIM B.02333</strain>
    </source>
</reference>
<accession>A0ABV7WJD3</accession>
<evidence type="ECO:0000256" key="4">
    <source>
        <dbReference type="PROSITE-ProRule" id="PRU01248"/>
    </source>
</evidence>
<keyword evidence="8" id="KW-1185">Reference proteome</keyword>
<dbReference type="InterPro" id="IPR002104">
    <property type="entry name" value="Integrase_catalytic"/>
</dbReference>
<keyword evidence="2 4" id="KW-0238">DNA-binding</keyword>
<name>A0ABV7WJD3_9MICO</name>
<dbReference type="InterPro" id="IPR044068">
    <property type="entry name" value="CB"/>
</dbReference>
<dbReference type="InterPro" id="IPR010998">
    <property type="entry name" value="Integrase_recombinase_N"/>
</dbReference>
<dbReference type="InterPro" id="IPR050090">
    <property type="entry name" value="Tyrosine_recombinase_XerCD"/>
</dbReference>
<dbReference type="Proteomes" id="UP001595685">
    <property type="component" value="Unassembled WGS sequence"/>
</dbReference>
<evidence type="ECO:0000259" key="6">
    <source>
        <dbReference type="PROSITE" id="PS51900"/>
    </source>
</evidence>
<dbReference type="EMBL" id="JBHRWW010000014">
    <property type="protein sequence ID" value="MFC3689954.1"/>
    <property type="molecule type" value="Genomic_DNA"/>
</dbReference>
<dbReference type="SUPFAM" id="SSF56349">
    <property type="entry name" value="DNA breaking-rejoining enzymes"/>
    <property type="match status" value="1"/>
</dbReference>
<dbReference type="PANTHER" id="PTHR30349:SF64">
    <property type="entry name" value="PROPHAGE INTEGRASE INTD-RELATED"/>
    <property type="match status" value="1"/>
</dbReference>
<dbReference type="RefSeq" id="WP_340289677.1">
    <property type="nucleotide sequence ID" value="NZ_JBBEOI010000010.1"/>
</dbReference>
<organism evidence="7 8">
    <name type="scientific">Aquipuribacter hungaricus</name>
    <dbReference type="NCBI Taxonomy" id="545624"/>
    <lineage>
        <taxon>Bacteria</taxon>
        <taxon>Bacillati</taxon>
        <taxon>Actinomycetota</taxon>
        <taxon>Actinomycetes</taxon>
        <taxon>Micrococcales</taxon>
        <taxon>Intrasporangiaceae</taxon>
        <taxon>Aquipuribacter</taxon>
    </lineage>
</organism>
<protein>
    <submittedName>
        <fullName evidence="7">Tyrosine-type recombinase/integrase</fullName>
    </submittedName>
</protein>
<dbReference type="InterPro" id="IPR013762">
    <property type="entry name" value="Integrase-like_cat_sf"/>
</dbReference>
<feature type="domain" description="Tyr recombinase" evidence="5">
    <location>
        <begin position="64"/>
        <end position="249"/>
    </location>
</feature>
<evidence type="ECO:0000256" key="1">
    <source>
        <dbReference type="ARBA" id="ARBA00008857"/>
    </source>
</evidence>
<dbReference type="InterPro" id="IPR011010">
    <property type="entry name" value="DNA_brk_join_enz"/>
</dbReference>
<dbReference type="Gene3D" id="1.10.443.10">
    <property type="entry name" value="Intergrase catalytic core"/>
    <property type="match status" value="1"/>
</dbReference>
<sequence length="265" mass="27784">MPLLSVTHSGVVAWVSGLTNSGLSGSTVRHAHRVLSMLLGAAVLDGRIVRNPASGVRLPRAATSDKRFLSHEEVAALATAAGSPFDTVVLVLAYTGLRWGELAALRVSDVDLARGRLSVQRSMTEVSGRAIIGTPKNHQRRTVPVPAFLLARLDEHLQGRAAGDFAFPSRQGAVLRNGNFRSQVFDAAATSVGLDGLTPHELRHTAASLAVAAGANIKAVQRMLGHASAAMTLDVYAGLFGDDLDDLARRLDAAARTSQCGLGAD</sequence>
<dbReference type="PANTHER" id="PTHR30349">
    <property type="entry name" value="PHAGE INTEGRASE-RELATED"/>
    <property type="match status" value="1"/>
</dbReference>